<dbReference type="AlphaFoldDB" id="A0A9P5T5T5"/>
<feature type="region of interest" description="Disordered" evidence="1">
    <location>
        <begin position="339"/>
        <end position="374"/>
    </location>
</feature>
<reference evidence="2" key="1">
    <citation type="submission" date="2019-10" db="EMBL/GenBank/DDBJ databases">
        <authorList>
            <consortium name="DOE Joint Genome Institute"/>
            <person name="Kuo A."/>
            <person name="Miyauchi S."/>
            <person name="Kiss E."/>
            <person name="Drula E."/>
            <person name="Kohler A."/>
            <person name="Sanchez-Garcia M."/>
            <person name="Andreopoulos B."/>
            <person name="Barry K.W."/>
            <person name="Bonito G."/>
            <person name="Buee M."/>
            <person name="Carver A."/>
            <person name="Chen C."/>
            <person name="Cichocki N."/>
            <person name="Clum A."/>
            <person name="Culley D."/>
            <person name="Crous P.W."/>
            <person name="Fauchery L."/>
            <person name="Girlanda M."/>
            <person name="Hayes R."/>
            <person name="Keri Z."/>
            <person name="LaButti K."/>
            <person name="Lipzen A."/>
            <person name="Lombard V."/>
            <person name="Magnuson J."/>
            <person name="Maillard F."/>
            <person name="Morin E."/>
            <person name="Murat C."/>
            <person name="Nolan M."/>
            <person name="Ohm R."/>
            <person name="Pangilinan J."/>
            <person name="Pereira M."/>
            <person name="Perotto S."/>
            <person name="Peter M."/>
            <person name="Riley R."/>
            <person name="Sitrit Y."/>
            <person name="Stielow B."/>
            <person name="Szollosi G."/>
            <person name="Zifcakova L."/>
            <person name="Stursova M."/>
            <person name="Spatafora J.W."/>
            <person name="Tedersoo L."/>
            <person name="Vaario L.-M."/>
            <person name="Yamada A."/>
            <person name="Yan M."/>
            <person name="Wang P."/>
            <person name="Xu J."/>
            <person name="Bruns T."/>
            <person name="Baldrian P."/>
            <person name="Vilgalys R."/>
            <person name="Henrissat B."/>
            <person name="Grigoriev I.V."/>
            <person name="Hibbett D."/>
            <person name="Nagy L.G."/>
            <person name="Martin F.M."/>
        </authorList>
    </citation>
    <scope>NUCLEOTIDE SEQUENCE</scope>
    <source>
        <strain evidence="2">Prilba</strain>
    </source>
</reference>
<gene>
    <name evidence="2" type="ORF">DFH94DRAFT_683323</name>
</gene>
<feature type="compositionally biased region" description="Polar residues" evidence="1">
    <location>
        <begin position="41"/>
        <end position="50"/>
    </location>
</feature>
<comment type="caution">
    <text evidence="2">The sequence shown here is derived from an EMBL/GenBank/DDBJ whole genome shotgun (WGS) entry which is preliminary data.</text>
</comment>
<keyword evidence="3" id="KW-1185">Reference proteome</keyword>
<proteinExistence type="predicted"/>
<evidence type="ECO:0000256" key="1">
    <source>
        <dbReference type="SAM" id="MobiDB-lite"/>
    </source>
</evidence>
<feature type="compositionally biased region" description="Basic and acidic residues" evidence="1">
    <location>
        <begin position="226"/>
        <end position="235"/>
    </location>
</feature>
<dbReference type="Proteomes" id="UP000759537">
    <property type="component" value="Unassembled WGS sequence"/>
</dbReference>
<sequence>MKTRTKAAQDNDEGITSPSVNVGPNPSVTSKLLTIKLGPLTQKSSPQSALNAVDGGSHQHPKHGHSDSDADTEVTVPNLCQPSAKRTKNSNTTSPVKSAPDQKQAQHTPEEMATATKQTEDLRLRQEAAEKKKIQMLVEMEAAQEEEECLEETTAVWNLTDLAESKENPKAGDNNVTMTTSKEESIEKNNNPVEKVELEGPVTPVKMKKKAARARGDICAAIDKEKEAIRNDMKSNSRPKKLTQKTPSKPAVKTPSGLVPDWKTKRSKVLCSALDTKCASSPLGGLADDDTIANNSDFIEYKSNANKASATSNQKNAENIVIWDSDSDFIVYERSLAESKGPGCKSSSSITKTKSHISGKSASQPSDNSPTSDSNALPEFVWDEMLKSIQQVINIVYPGNTYQARWGDKICLTVNSHLYAKRSSIGSCAVQVVEEFFKAERFHKNSFHITRTPSTFLNPSSLSKPFHLSSKGARIPVKTSVGEVWFETDPNSV</sequence>
<feature type="compositionally biased region" description="Polar residues" evidence="1">
    <location>
        <begin position="89"/>
        <end position="107"/>
    </location>
</feature>
<dbReference type="OrthoDB" id="3070163at2759"/>
<feature type="compositionally biased region" description="Polar residues" evidence="1">
    <location>
        <begin position="14"/>
        <end position="32"/>
    </location>
</feature>
<evidence type="ECO:0000313" key="3">
    <source>
        <dbReference type="Proteomes" id="UP000759537"/>
    </source>
</evidence>
<feature type="region of interest" description="Disordered" evidence="1">
    <location>
        <begin position="1"/>
        <end position="121"/>
    </location>
</feature>
<organism evidence="2 3">
    <name type="scientific">Russula ochroleuca</name>
    <dbReference type="NCBI Taxonomy" id="152965"/>
    <lineage>
        <taxon>Eukaryota</taxon>
        <taxon>Fungi</taxon>
        <taxon>Dikarya</taxon>
        <taxon>Basidiomycota</taxon>
        <taxon>Agaricomycotina</taxon>
        <taxon>Agaricomycetes</taxon>
        <taxon>Russulales</taxon>
        <taxon>Russulaceae</taxon>
        <taxon>Russula</taxon>
    </lineage>
</organism>
<protein>
    <submittedName>
        <fullName evidence="2">Uncharacterized protein</fullName>
    </submittedName>
</protein>
<evidence type="ECO:0000313" key="2">
    <source>
        <dbReference type="EMBL" id="KAF8477617.1"/>
    </source>
</evidence>
<feature type="region of interest" description="Disordered" evidence="1">
    <location>
        <begin position="162"/>
        <end position="201"/>
    </location>
</feature>
<feature type="compositionally biased region" description="Low complexity" evidence="1">
    <location>
        <begin position="345"/>
        <end position="361"/>
    </location>
</feature>
<feature type="region of interest" description="Disordered" evidence="1">
    <location>
        <begin position="226"/>
        <end position="260"/>
    </location>
</feature>
<name>A0A9P5T5T5_9AGAM</name>
<accession>A0A9P5T5T5</accession>
<dbReference type="EMBL" id="WHVB01000013">
    <property type="protein sequence ID" value="KAF8477617.1"/>
    <property type="molecule type" value="Genomic_DNA"/>
</dbReference>
<reference evidence="2" key="2">
    <citation type="journal article" date="2020" name="Nat. Commun.">
        <title>Large-scale genome sequencing of mycorrhizal fungi provides insights into the early evolution of symbiotic traits.</title>
        <authorList>
            <person name="Miyauchi S."/>
            <person name="Kiss E."/>
            <person name="Kuo A."/>
            <person name="Drula E."/>
            <person name="Kohler A."/>
            <person name="Sanchez-Garcia M."/>
            <person name="Morin E."/>
            <person name="Andreopoulos B."/>
            <person name="Barry K.W."/>
            <person name="Bonito G."/>
            <person name="Buee M."/>
            <person name="Carver A."/>
            <person name="Chen C."/>
            <person name="Cichocki N."/>
            <person name="Clum A."/>
            <person name="Culley D."/>
            <person name="Crous P.W."/>
            <person name="Fauchery L."/>
            <person name="Girlanda M."/>
            <person name="Hayes R.D."/>
            <person name="Keri Z."/>
            <person name="LaButti K."/>
            <person name="Lipzen A."/>
            <person name="Lombard V."/>
            <person name="Magnuson J."/>
            <person name="Maillard F."/>
            <person name="Murat C."/>
            <person name="Nolan M."/>
            <person name="Ohm R.A."/>
            <person name="Pangilinan J."/>
            <person name="Pereira M.F."/>
            <person name="Perotto S."/>
            <person name="Peter M."/>
            <person name="Pfister S."/>
            <person name="Riley R."/>
            <person name="Sitrit Y."/>
            <person name="Stielow J.B."/>
            <person name="Szollosi G."/>
            <person name="Zifcakova L."/>
            <person name="Stursova M."/>
            <person name="Spatafora J.W."/>
            <person name="Tedersoo L."/>
            <person name="Vaario L.M."/>
            <person name="Yamada A."/>
            <person name="Yan M."/>
            <person name="Wang P."/>
            <person name="Xu J."/>
            <person name="Bruns T."/>
            <person name="Baldrian P."/>
            <person name="Vilgalys R."/>
            <person name="Dunand C."/>
            <person name="Henrissat B."/>
            <person name="Grigoriev I.V."/>
            <person name="Hibbett D."/>
            <person name="Nagy L.G."/>
            <person name="Martin F.M."/>
        </authorList>
    </citation>
    <scope>NUCLEOTIDE SEQUENCE</scope>
    <source>
        <strain evidence="2">Prilba</strain>
    </source>
</reference>
<feature type="compositionally biased region" description="Polar residues" evidence="1">
    <location>
        <begin position="362"/>
        <end position="374"/>
    </location>
</feature>